<evidence type="ECO:0000256" key="3">
    <source>
        <dbReference type="ARBA" id="ARBA00023163"/>
    </source>
</evidence>
<dbReference type="Pfam" id="PF12833">
    <property type="entry name" value="HTH_18"/>
    <property type="match status" value="1"/>
</dbReference>
<organism evidence="5 6">
    <name type="scientific">Cohnella soli</name>
    <dbReference type="NCBI Taxonomy" id="425005"/>
    <lineage>
        <taxon>Bacteria</taxon>
        <taxon>Bacillati</taxon>
        <taxon>Bacillota</taxon>
        <taxon>Bacilli</taxon>
        <taxon>Bacillales</taxon>
        <taxon>Paenibacillaceae</taxon>
        <taxon>Cohnella</taxon>
    </lineage>
</organism>
<keyword evidence="1" id="KW-0805">Transcription regulation</keyword>
<dbReference type="EMBL" id="JBHSMI010000067">
    <property type="protein sequence ID" value="MFC5407128.1"/>
    <property type="molecule type" value="Genomic_DNA"/>
</dbReference>
<dbReference type="RefSeq" id="WP_378139513.1">
    <property type="nucleotide sequence ID" value="NZ_JBHSMI010000067.1"/>
</dbReference>
<dbReference type="Gene3D" id="2.60.120.280">
    <property type="entry name" value="Regulatory protein AraC"/>
    <property type="match status" value="1"/>
</dbReference>
<keyword evidence="6" id="KW-1185">Reference proteome</keyword>
<keyword evidence="2" id="KW-0238">DNA-binding</keyword>
<dbReference type="InterPro" id="IPR003313">
    <property type="entry name" value="AraC-bd"/>
</dbReference>
<dbReference type="SUPFAM" id="SSF51215">
    <property type="entry name" value="Regulatory protein AraC"/>
    <property type="match status" value="1"/>
</dbReference>
<dbReference type="Gene3D" id="1.10.10.60">
    <property type="entry name" value="Homeodomain-like"/>
    <property type="match status" value="2"/>
</dbReference>
<evidence type="ECO:0000256" key="2">
    <source>
        <dbReference type="ARBA" id="ARBA00023125"/>
    </source>
</evidence>
<sequence length="284" mass="32895">MNFTNLYRVPDEDDEGLQQLDTYLLVNSVGYYEFEAYFRMSHRPRGRKDFYLGYNYYGPMTVKLGGREYQLPPGSLFVFRPGDEQYYGHCGEKKFLSYWVHFTGSGAEDVLRAAGLDGEGPFRSGIHAEIADLFERIMSELRDKKTGYELASAAHLSYLFALFAREIEQASGEGRRGGDRDEIYESLKYIHDHYADELYVPALAERAHLSADRYTTLFKAVTNKTPQRYMNEFRLQKACELMKHTRLNIQQIAGLVGFNDSLYFSRTFKKTYGVTPSVYRAKYE</sequence>
<gene>
    <name evidence="5" type="ORF">ACFPOF_30750</name>
</gene>
<dbReference type="InterPro" id="IPR020449">
    <property type="entry name" value="Tscrpt_reg_AraC-type_HTH"/>
</dbReference>
<dbReference type="PRINTS" id="PR00032">
    <property type="entry name" value="HTHARAC"/>
</dbReference>
<dbReference type="InterPro" id="IPR009057">
    <property type="entry name" value="Homeodomain-like_sf"/>
</dbReference>
<dbReference type="PROSITE" id="PS01124">
    <property type="entry name" value="HTH_ARAC_FAMILY_2"/>
    <property type="match status" value="1"/>
</dbReference>
<dbReference type="PANTHER" id="PTHR43280:SF28">
    <property type="entry name" value="HTH-TYPE TRANSCRIPTIONAL ACTIVATOR RHAS"/>
    <property type="match status" value="1"/>
</dbReference>
<dbReference type="PANTHER" id="PTHR43280">
    <property type="entry name" value="ARAC-FAMILY TRANSCRIPTIONAL REGULATOR"/>
    <property type="match status" value="1"/>
</dbReference>
<evidence type="ECO:0000313" key="5">
    <source>
        <dbReference type="EMBL" id="MFC5407128.1"/>
    </source>
</evidence>
<dbReference type="InterPro" id="IPR018060">
    <property type="entry name" value="HTH_AraC"/>
</dbReference>
<dbReference type="InterPro" id="IPR037923">
    <property type="entry name" value="HTH-like"/>
</dbReference>
<dbReference type="Pfam" id="PF02311">
    <property type="entry name" value="AraC_binding"/>
    <property type="match status" value="1"/>
</dbReference>
<evidence type="ECO:0000256" key="1">
    <source>
        <dbReference type="ARBA" id="ARBA00023015"/>
    </source>
</evidence>
<dbReference type="Proteomes" id="UP001596113">
    <property type="component" value="Unassembled WGS sequence"/>
</dbReference>
<feature type="domain" description="HTH araC/xylS-type" evidence="4">
    <location>
        <begin position="184"/>
        <end position="282"/>
    </location>
</feature>
<name>A0ABW0I1L6_9BACL</name>
<protein>
    <submittedName>
        <fullName evidence="5">Helix-turn-helix domain-containing protein</fullName>
    </submittedName>
</protein>
<evidence type="ECO:0000313" key="6">
    <source>
        <dbReference type="Proteomes" id="UP001596113"/>
    </source>
</evidence>
<dbReference type="SUPFAM" id="SSF46689">
    <property type="entry name" value="Homeodomain-like"/>
    <property type="match status" value="2"/>
</dbReference>
<accession>A0ABW0I1L6</accession>
<reference evidence="6" key="1">
    <citation type="journal article" date="2019" name="Int. J. Syst. Evol. Microbiol.">
        <title>The Global Catalogue of Microorganisms (GCM) 10K type strain sequencing project: providing services to taxonomists for standard genome sequencing and annotation.</title>
        <authorList>
            <consortium name="The Broad Institute Genomics Platform"/>
            <consortium name="The Broad Institute Genome Sequencing Center for Infectious Disease"/>
            <person name="Wu L."/>
            <person name="Ma J."/>
        </authorList>
    </citation>
    <scope>NUCLEOTIDE SEQUENCE [LARGE SCALE GENOMIC DNA]</scope>
    <source>
        <strain evidence="6">CGMCC 1.18575</strain>
    </source>
</reference>
<dbReference type="SMART" id="SM00342">
    <property type="entry name" value="HTH_ARAC"/>
    <property type="match status" value="1"/>
</dbReference>
<comment type="caution">
    <text evidence="5">The sequence shown here is derived from an EMBL/GenBank/DDBJ whole genome shotgun (WGS) entry which is preliminary data.</text>
</comment>
<keyword evidence="3" id="KW-0804">Transcription</keyword>
<evidence type="ECO:0000259" key="4">
    <source>
        <dbReference type="PROSITE" id="PS01124"/>
    </source>
</evidence>
<proteinExistence type="predicted"/>